<gene>
    <name evidence="2" type="ORF">AZE42_06352</name>
</gene>
<keyword evidence="3" id="KW-1185">Reference proteome</keyword>
<dbReference type="Proteomes" id="UP000183567">
    <property type="component" value="Unassembled WGS sequence"/>
</dbReference>
<feature type="compositionally biased region" description="Basic and acidic residues" evidence="1">
    <location>
        <begin position="198"/>
        <end position="211"/>
    </location>
</feature>
<reference evidence="2 3" key="1">
    <citation type="submission" date="2016-03" db="EMBL/GenBank/DDBJ databases">
        <title>Comparative genomics of the ectomycorrhizal sister species Rhizopogon vinicolor and Rhizopogon vesiculosus (Basidiomycota: Boletales) reveals a divergence of the mating type B locus.</title>
        <authorList>
            <person name="Mujic A.B."/>
            <person name="Kuo A."/>
            <person name="Tritt A."/>
            <person name="Lipzen A."/>
            <person name="Chen C."/>
            <person name="Johnson J."/>
            <person name="Sharma A."/>
            <person name="Barry K."/>
            <person name="Grigoriev I.V."/>
            <person name="Spatafora J.W."/>
        </authorList>
    </citation>
    <scope>NUCLEOTIDE SEQUENCE [LARGE SCALE GENOMIC DNA]</scope>
    <source>
        <strain evidence="2 3">AM-OR11-056</strain>
    </source>
</reference>
<comment type="caution">
    <text evidence="2">The sequence shown here is derived from an EMBL/GenBank/DDBJ whole genome shotgun (WGS) entry which is preliminary data.</text>
</comment>
<organism evidence="2 3">
    <name type="scientific">Rhizopogon vesiculosus</name>
    <dbReference type="NCBI Taxonomy" id="180088"/>
    <lineage>
        <taxon>Eukaryota</taxon>
        <taxon>Fungi</taxon>
        <taxon>Dikarya</taxon>
        <taxon>Basidiomycota</taxon>
        <taxon>Agaricomycotina</taxon>
        <taxon>Agaricomycetes</taxon>
        <taxon>Agaricomycetidae</taxon>
        <taxon>Boletales</taxon>
        <taxon>Suillineae</taxon>
        <taxon>Rhizopogonaceae</taxon>
        <taxon>Rhizopogon</taxon>
    </lineage>
</organism>
<evidence type="ECO:0000256" key="1">
    <source>
        <dbReference type="SAM" id="MobiDB-lite"/>
    </source>
</evidence>
<feature type="region of interest" description="Disordered" evidence="1">
    <location>
        <begin position="251"/>
        <end position="276"/>
    </location>
</feature>
<protein>
    <submittedName>
        <fullName evidence="2">Uncharacterized protein</fullName>
    </submittedName>
</protein>
<evidence type="ECO:0000313" key="3">
    <source>
        <dbReference type="Proteomes" id="UP000183567"/>
    </source>
</evidence>
<dbReference type="EMBL" id="LVVM01003107">
    <property type="protein sequence ID" value="OJA15483.1"/>
    <property type="molecule type" value="Genomic_DNA"/>
</dbReference>
<feature type="compositionally biased region" description="Polar residues" evidence="1">
    <location>
        <begin position="265"/>
        <end position="274"/>
    </location>
</feature>
<proteinExistence type="predicted"/>
<dbReference type="AlphaFoldDB" id="A0A1J8Q688"/>
<name>A0A1J8Q688_9AGAM</name>
<accession>A0A1J8Q688</accession>
<feature type="region of interest" description="Disordered" evidence="1">
    <location>
        <begin position="198"/>
        <end position="229"/>
    </location>
</feature>
<sequence>MPAFSTPLAKHQTPLCRVVTAIFRSPLQASRRPRPRSNSLDSARPTISHPILYTPLPAVALQTPSLSTDSIIITSLRRAPFCCHEDLVTMARPELVRVAQSINGRLPKALQIACGDDLHDADIRRAIEVLVGIRAETGRCSAPVLGSPRVAQTKSMSATLADETALDMDVDSSATDDDMGVIPSSPLSMRRRRLGILKEEQEHEEPSERRMSTSVENVQTPAGPVSAASGSRLIENIDMSASRLLSSDSTEDVYPVTNSKGKHCQPSTHLSSRSPEPREVVICLPFASSPKAQPTRILRSHSQSASINSVSAQTSSLKRAQSDANVTLKRTRYHFKRGRGTLKVVNRVNVPEVEKYRALPPISTGSALVDFLTPKPRGESVSTTVSQEKSEIGAGAAKAINEIVV</sequence>
<evidence type="ECO:0000313" key="2">
    <source>
        <dbReference type="EMBL" id="OJA15483.1"/>
    </source>
</evidence>
<dbReference type="OrthoDB" id="3061698at2759"/>